<gene>
    <name evidence="1" type="ORF">KO493_12285</name>
</gene>
<comment type="caution">
    <text evidence="1">The sequence shown here is derived from an EMBL/GenBank/DDBJ whole genome shotgun (WGS) entry which is preliminary data.</text>
</comment>
<dbReference type="Proteomes" id="UP001647509">
    <property type="component" value="Unassembled WGS sequence"/>
</dbReference>
<sequence>MKRILSLLIVLFISHHVFAQGINQFDAEGKRNGVWKKYFEDTKILRYEGQFKHGKEVGLFKFYKKYKKKAVLSATKLFNDTTHSAEVKFLASNGKVISEGQMNGKLHIGTWKYYQKNSKKILTVETYNSNGELIGERLVYYPNGAVAEKKQYSNGKLEGKAYSYTDRNKVLTESTYENDELHGVSKSYNPKGQLVSEGVFKRGKKTGVWKFYKNGALVKEKNFSYTAKRTKKTP</sequence>
<evidence type="ECO:0000313" key="1">
    <source>
        <dbReference type="EMBL" id="MBU2951475.1"/>
    </source>
</evidence>
<organism evidence="1 2">
    <name type="scientific">Pseudotamlana agarivorans</name>
    <dbReference type="NCBI Taxonomy" id="481183"/>
    <lineage>
        <taxon>Bacteria</taxon>
        <taxon>Pseudomonadati</taxon>
        <taxon>Bacteroidota</taxon>
        <taxon>Flavobacteriia</taxon>
        <taxon>Flavobacteriales</taxon>
        <taxon>Flavobacteriaceae</taxon>
        <taxon>Pseudotamlana</taxon>
    </lineage>
</organism>
<dbReference type="EMBL" id="JAHKPD010000018">
    <property type="protein sequence ID" value="MBU2951475.1"/>
    <property type="molecule type" value="Genomic_DNA"/>
</dbReference>
<protein>
    <submittedName>
        <fullName evidence="1">Toxin-antitoxin system YwqK family antitoxin</fullName>
    </submittedName>
</protein>
<name>A0ACC5UBB7_9FLAO</name>
<reference evidence="1" key="1">
    <citation type="submission" date="2021-05" db="EMBL/GenBank/DDBJ databases">
        <title>Draft genomes of bacteria isolated from model marine particles.</title>
        <authorList>
            <person name="Datta M.S."/>
            <person name="Schwartzman J.A."/>
            <person name="Enke T.N."/>
            <person name="Saavedra J."/>
            <person name="Cermak N."/>
            <person name="Cordero O.X."/>
        </authorList>
    </citation>
    <scope>NUCLEOTIDE SEQUENCE</scope>
    <source>
        <strain evidence="1">I2M19</strain>
    </source>
</reference>
<keyword evidence="2" id="KW-1185">Reference proteome</keyword>
<evidence type="ECO:0000313" key="2">
    <source>
        <dbReference type="Proteomes" id="UP001647509"/>
    </source>
</evidence>
<proteinExistence type="predicted"/>
<accession>A0ACC5UBB7</accession>